<dbReference type="InterPro" id="IPR011991">
    <property type="entry name" value="ArsR-like_HTH"/>
</dbReference>
<protein>
    <submittedName>
        <fullName evidence="5">AsnC family transcriptional regulator</fullName>
    </submittedName>
</protein>
<dbReference type="InterPro" id="IPR011008">
    <property type="entry name" value="Dimeric_a/b-barrel"/>
</dbReference>
<organism evidence="5 6">
    <name type="scientific">Streptomyces sparsogenes DSM 40356</name>
    <dbReference type="NCBI Taxonomy" id="1331668"/>
    <lineage>
        <taxon>Bacteria</taxon>
        <taxon>Bacillati</taxon>
        <taxon>Actinomycetota</taxon>
        <taxon>Actinomycetes</taxon>
        <taxon>Kitasatosporales</taxon>
        <taxon>Streptomycetaceae</taxon>
        <taxon>Streptomyces</taxon>
    </lineage>
</organism>
<sequence>MEETPRLDDADLDLVAALQVAPRAPLSALAEVLGASPSTVGRRLARLEDERLLRVIGQVDWPMLAEGHPLHVWVATDPGRAREVARHLAELPEVPFVATTTGRSDVYCSIHAARRDRARELLMTSVPSVPGVRSAHSDLVLRAATKSDAWRLHRLSEDQVAALRELADPRDEPAGAAGFSADELRAVELLRHDGRASAAEVARAVGISQPTAYRLLQSLLRRGLVRPRVEIEPGFLGYPLEAVVAVRAAPGAVQEVADTLARHPSARYVSVVAGTSAVIHHGVFRDEDGLAGLLTSDLANLPGITACEVSVVLDVLRRYWIAREDGRLLPDG</sequence>
<dbReference type="EMBL" id="ASQP01000349">
    <property type="protein sequence ID" value="OMI36220.1"/>
    <property type="molecule type" value="Genomic_DNA"/>
</dbReference>
<dbReference type="Proteomes" id="UP000186168">
    <property type="component" value="Unassembled WGS sequence"/>
</dbReference>
<proteinExistence type="predicted"/>
<feature type="domain" description="HTH asnC-type" evidence="4">
    <location>
        <begin position="7"/>
        <end position="69"/>
    </location>
</feature>
<dbReference type="InterPro" id="IPR019887">
    <property type="entry name" value="Tscrpt_reg_AsnC/Lrp_C"/>
</dbReference>
<dbReference type="InterPro" id="IPR036388">
    <property type="entry name" value="WH-like_DNA-bd_sf"/>
</dbReference>
<dbReference type="InterPro" id="IPR019888">
    <property type="entry name" value="Tscrpt_reg_AsnC-like"/>
</dbReference>
<evidence type="ECO:0000256" key="2">
    <source>
        <dbReference type="ARBA" id="ARBA00023125"/>
    </source>
</evidence>
<dbReference type="SMART" id="SM00344">
    <property type="entry name" value="HTH_ASNC"/>
    <property type="match status" value="2"/>
</dbReference>
<dbReference type="GO" id="GO:0043200">
    <property type="term" value="P:response to amino acid"/>
    <property type="evidence" value="ECO:0007669"/>
    <property type="project" value="TreeGrafter"/>
</dbReference>
<keyword evidence="3" id="KW-0804">Transcription</keyword>
<dbReference type="RefSeq" id="WP_065967595.1">
    <property type="nucleotide sequence ID" value="NZ_ASQP01000349.1"/>
</dbReference>
<dbReference type="SUPFAM" id="SSF46785">
    <property type="entry name" value="Winged helix' DNA-binding domain"/>
    <property type="match status" value="2"/>
</dbReference>
<dbReference type="STRING" id="67365.GCA_001704635_03066"/>
<evidence type="ECO:0000256" key="1">
    <source>
        <dbReference type="ARBA" id="ARBA00023015"/>
    </source>
</evidence>
<dbReference type="Pfam" id="PF13404">
    <property type="entry name" value="HTH_AsnC-type"/>
    <property type="match status" value="1"/>
</dbReference>
<dbReference type="Pfam" id="PF09339">
    <property type="entry name" value="HTH_IclR"/>
    <property type="match status" value="1"/>
</dbReference>
<evidence type="ECO:0000313" key="6">
    <source>
        <dbReference type="Proteomes" id="UP000186168"/>
    </source>
</evidence>
<dbReference type="PANTHER" id="PTHR30154:SF34">
    <property type="entry name" value="TRANSCRIPTIONAL REGULATOR AZLB"/>
    <property type="match status" value="1"/>
</dbReference>
<evidence type="ECO:0000259" key="4">
    <source>
        <dbReference type="PROSITE" id="PS50956"/>
    </source>
</evidence>
<dbReference type="Pfam" id="PF01037">
    <property type="entry name" value="AsnC_trans_reg"/>
    <property type="match status" value="2"/>
</dbReference>
<gene>
    <name evidence="5" type="ORF">SPAR_27316</name>
</gene>
<dbReference type="SUPFAM" id="SSF54909">
    <property type="entry name" value="Dimeric alpha+beta barrel"/>
    <property type="match status" value="2"/>
</dbReference>
<dbReference type="CDD" id="cd00090">
    <property type="entry name" value="HTH_ARSR"/>
    <property type="match status" value="1"/>
</dbReference>
<accession>A0A1R1SD49</accession>
<keyword evidence="2" id="KW-0238">DNA-binding</keyword>
<comment type="caution">
    <text evidence="5">The sequence shown here is derived from an EMBL/GenBank/DDBJ whole genome shotgun (WGS) entry which is preliminary data.</text>
</comment>
<keyword evidence="6" id="KW-1185">Reference proteome</keyword>
<dbReference type="Gene3D" id="1.10.10.10">
    <property type="entry name" value="Winged helix-like DNA-binding domain superfamily/Winged helix DNA-binding domain"/>
    <property type="match status" value="2"/>
</dbReference>
<dbReference type="PROSITE" id="PS50956">
    <property type="entry name" value="HTH_ASNC_2"/>
    <property type="match status" value="1"/>
</dbReference>
<keyword evidence="1" id="KW-0805">Transcription regulation</keyword>
<name>A0A1R1SD49_9ACTN</name>
<dbReference type="GO" id="GO:0043565">
    <property type="term" value="F:sequence-specific DNA binding"/>
    <property type="evidence" value="ECO:0007669"/>
    <property type="project" value="InterPro"/>
</dbReference>
<reference evidence="5 6" key="1">
    <citation type="submission" date="2013-05" db="EMBL/GenBank/DDBJ databases">
        <title>Genome sequence of Streptomyces sparsogenes DSM 40356.</title>
        <authorList>
            <person name="Coyne S."/>
            <person name="Seebeck F.P."/>
        </authorList>
    </citation>
    <scope>NUCLEOTIDE SEQUENCE [LARGE SCALE GENOMIC DNA]</scope>
    <source>
        <strain evidence="5 6">DSM 40356</strain>
    </source>
</reference>
<dbReference type="InterPro" id="IPR005471">
    <property type="entry name" value="Tscrpt_reg_IclR_N"/>
</dbReference>
<dbReference type="Gene3D" id="3.30.70.920">
    <property type="match status" value="2"/>
</dbReference>
<dbReference type="GO" id="GO:0005829">
    <property type="term" value="C:cytosol"/>
    <property type="evidence" value="ECO:0007669"/>
    <property type="project" value="TreeGrafter"/>
</dbReference>
<dbReference type="InterPro" id="IPR000485">
    <property type="entry name" value="AsnC-type_HTH_dom"/>
</dbReference>
<dbReference type="InterPro" id="IPR036390">
    <property type="entry name" value="WH_DNA-bd_sf"/>
</dbReference>
<dbReference type="AlphaFoldDB" id="A0A1R1SD49"/>
<dbReference type="PANTHER" id="PTHR30154">
    <property type="entry name" value="LEUCINE-RESPONSIVE REGULATORY PROTEIN"/>
    <property type="match status" value="1"/>
</dbReference>
<evidence type="ECO:0000256" key="3">
    <source>
        <dbReference type="ARBA" id="ARBA00023163"/>
    </source>
</evidence>
<dbReference type="GO" id="GO:0006355">
    <property type="term" value="P:regulation of DNA-templated transcription"/>
    <property type="evidence" value="ECO:0007669"/>
    <property type="project" value="InterPro"/>
</dbReference>
<dbReference type="PRINTS" id="PR00033">
    <property type="entry name" value="HTHASNC"/>
</dbReference>
<evidence type="ECO:0000313" key="5">
    <source>
        <dbReference type="EMBL" id="OMI36220.1"/>
    </source>
</evidence>
<dbReference type="GeneID" id="96747667"/>